<keyword evidence="3" id="KW-1185">Reference proteome</keyword>
<comment type="caution">
    <text evidence="2">The sequence shown here is derived from an EMBL/GenBank/DDBJ whole genome shotgun (WGS) entry which is preliminary data.</text>
</comment>
<dbReference type="EMBL" id="JEMN01000324">
    <property type="protein sequence ID" value="KXH62172.1"/>
    <property type="molecule type" value="Genomic_DNA"/>
</dbReference>
<name>A0A135UP58_9PEZI</name>
<dbReference type="AlphaFoldDB" id="A0A135UP58"/>
<organism evidence="2 3">
    <name type="scientific">Colletotrichum nymphaeae SA-01</name>
    <dbReference type="NCBI Taxonomy" id="1460502"/>
    <lineage>
        <taxon>Eukaryota</taxon>
        <taxon>Fungi</taxon>
        <taxon>Dikarya</taxon>
        <taxon>Ascomycota</taxon>
        <taxon>Pezizomycotina</taxon>
        <taxon>Sordariomycetes</taxon>
        <taxon>Hypocreomycetidae</taxon>
        <taxon>Glomerellales</taxon>
        <taxon>Glomerellaceae</taxon>
        <taxon>Colletotrichum</taxon>
        <taxon>Colletotrichum acutatum species complex</taxon>
    </lineage>
</organism>
<feature type="chain" id="PRO_5007805031" evidence="1">
    <location>
        <begin position="24"/>
        <end position="193"/>
    </location>
</feature>
<evidence type="ECO:0000313" key="2">
    <source>
        <dbReference type="EMBL" id="KXH62172.1"/>
    </source>
</evidence>
<reference evidence="2 3" key="1">
    <citation type="submission" date="2014-02" db="EMBL/GenBank/DDBJ databases">
        <title>The genome sequence of Colletotrichum nymphaeae SA-01.</title>
        <authorList>
            <person name="Baroncelli R."/>
            <person name="Thon M.R."/>
        </authorList>
    </citation>
    <scope>NUCLEOTIDE SEQUENCE [LARGE SCALE GENOMIC DNA]</scope>
    <source>
        <strain evidence="2 3">SA-01</strain>
    </source>
</reference>
<feature type="signal peptide" evidence="1">
    <location>
        <begin position="1"/>
        <end position="23"/>
    </location>
</feature>
<dbReference type="Pfam" id="PF19287">
    <property type="entry name" value="DUF5910"/>
    <property type="match status" value="1"/>
</dbReference>
<evidence type="ECO:0000256" key="1">
    <source>
        <dbReference type="SAM" id="SignalP"/>
    </source>
</evidence>
<protein>
    <submittedName>
        <fullName evidence="2">Uncharacterized protein</fullName>
    </submittedName>
</protein>
<evidence type="ECO:0000313" key="3">
    <source>
        <dbReference type="Proteomes" id="UP000070054"/>
    </source>
</evidence>
<proteinExistence type="predicted"/>
<gene>
    <name evidence="2" type="ORF">CNYM01_09306</name>
</gene>
<dbReference type="OrthoDB" id="4540223at2759"/>
<accession>A0A135UP58</accession>
<dbReference type="Proteomes" id="UP000070054">
    <property type="component" value="Unassembled WGS sequence"/>
</dbReference>
<dbReference type="InterPro" id="IPR045564">
    <property type="entry name" value="DUF5910"/>
</dbReference>
<sequence>MILLKVLTMIWATAITLMDCVDAAPIDSRQFYARMTIGYRTVSAEQARQYNRDGRISFDAARALGNQIGVGVYTTPGPGQWPGNPGDWYCQITARKSTMKKIDKLWIPREYWWNIGGMYDYAESNFPSIDLDYTMRLSLIADYEHLTQLLIPTYLLSGHGLDLKVTCQEDWRSLPDTTEVDYYFWPKVHGTPQ</sequence>
<keyword evidence="1" id="KW-0732">Signal</keyword>